<dbReference type="PROSITE" id="PS01234">
    <property type="entry name" value="GATB"/>
    <property type="match status" value="1"/>
</dbReference>
<comment type="catalytic activity">
    <reaction evidence="9 11">
        <text>L-aspartyl-tRNA(Asn) + L-glutamine + ATP + H2O = L-asparaginyl-tRNA(Asn) + L-glutamate + ADP + phosphate + 2 H(+)</text>
        <dbReference type="Rhea" id="RHEA:14513"/>
        <dbReference type="Rhea" id="RHEA-COMP:9674"/>
        <dbReference type="Rhea" id="RHEA-COMP:9677"/>
        <dbReference type="ChEBI" id="CHEBI:15377"/>
        <dbReference type="ChEBI" id="CHEBI:15378"/>
        <dbReference type="ChEBI" id="CHEBI:29985"/>
        <dbReference type="ChEBI" id="CHEBI:30616"/>
        <dbReference type="ChEBI" id="CHEBI:43474"/>
        <dbReference type="ChEBI" id="CHEBI:58359"/>
        <dbReference type="ChEBI" id="CHEBI:78515"/>
        <dbReference type="ChEBI" id="CHEBI:78516"/>
        <dbReference type="ChEBI" id="CHEBI:456216"/>
    </reaction>
</comment>
<protein>
    <recommendedName>
        <fullName evidence="3 11">Aspartyl/glutamyl-tRNA(Asn/Gln) amidotransferase subunit B</fullName>
        <shortName evidence="11">Asp/Glu-ADT subunit B</shortName>
        <ecNumber evidence="11">6.3.5.-</ecNumber>
    </recommendedName>
</protein>
<comment type="subunit">
    <text evidence="2 11">Heterotrimer of A, B and C subunits.</text>
</comment>
<evidence type="ECO:0000256" key="1">
    <source>
        <dbReference type="ARBA" id="ARBA00005306"/>
    </source>
</evidence>
<keyword evidence="4 11" id="KW-0436">Ligase</keyword>
<evidence type="ECO:0000313" key="14">
    <source>
        <dbReference type="Proteomes" id="UP000606463"/>
    </source>
</evidence>
<dbReference type="InterPro" id="IPR017958">
    <property type="entry name" value="Gln-tRNA_amidoTrfase_suB_CS"/>
</dbReference>
<dbReference type="EMBL" id="DQVE01000051">
    <property type="protein sequence ID" value="HIP98727.1"/>
    <property type="molecule type" value="Genomic_DNA"/>
</dbReference>
<dbReference type="Gene3D" id="1.10.10.410">
    <property type="match status" value="1"/>
</dbReference>
<dbReference type="PANTHER" id="PTHR11659:SF0">
    <property type="entry name" value="GLUTAMYL-TRNA(GLN) AMIDOTRANSFERASE SUBUNIT B, MITOCHONDRIAL"/>
    <property type="match status" value="1"/>
</dbReference>
<dbReference type="SMART" id="SM00845">
    <property type="entry name" value="GatB_Yqey"/>
    <property type="match status" value="1"/>
</dbReference>
<dbReference type="InterPro" id="IPR018027">
    <property type="entry name" value="Asn/Gln_amidotransferase"/>
</dbReference>
<dbReference type="SUPFAM" id="SSF89095">
    <property type="entry name" value="GatB/YqeY motif"/>
    <property type="match status" value="1"/>
</dbReference>
<evidence type="ECO:0000256" key="5">
    <source>
        <dbReference type="ARBA" id="ARBA00022741"/>
    </source>
</evidence>
<dbReference type="Pfam" id="PF02637">
    <property type="entry name" value="GatB_Yqey"/>
    <property type="match status" value="1"/>
</dbReference>
<comment type="catalytic activity">
    <reaction evidence="10 11">
        <text>L-glutamyl-tRNA(Gln) + L-glutamine + ATP + H2O = L-glutaminyl-tRNA(Gln) + L-glutamate + ADP + phosphate + H(+)</text>
        <dbReference type="Rhea" id="RHEA:17521"/>
        <dbReference type="Rhea" id="RHEA-COMP:9681"/>
        <dbReference type="Rhea" id="RHEA-COMP:9684"/>
        <dbReference type="ChEBI" id="CHEBI:15377"/>
        <dbReference type="ChEBI" id="CHEBI:15378"/>
        <dbReference type="ChEBI" id="CHEBI:29985"/>
        <dbReference type="ChEBI" id="CHEBI:30616"/>
        <dbReference type="ChEBI" id="CHEBI:43474"/>
        <dbReference type="ChEBI" id="CHEBI:58359"/>
        <dbReference type="ChEBI" id="CHEBI:78520"/>
        <dbReference type="ChEBI" id="CHEBI:78521"/>
        <dbReference type="ChEBI" id="CHEBI:456216"/>
    </reaction>
</comment>
<dbReference type="GO" id="GO:0005524">
    <property type="term" value="F:ATP binding"/>
    <property type="evidence" value="ECO:0007669"/>
    <property type="project" value="UniProtKB-KW"/>
</dbReference>
<dbReference type="InterPro" id="IPR017959">
    <property type="entry name" value="Asn/Gln-tRNA_amidoTrfase_suB/E"/>
</dbReference>
<dbReference type="NCBIfam" id="NF004014">
    <property type="entry name" value="PRK05477.1-4"/>
    <property type="match status" value="1"/>
</dbReference>
<evidence type="ECO:0000256" key="10">
    <source>
        <dbReference type="ARBA" id="ARBA00047913"/>
    </source>
</evidence>
<evidence type="ECO:0000256" key="2">
    <source>
        <dbReference type="ARBA" id="ARBA00011123"/>
    </source>
</evidence>
<dbReference type="PANTHER" id="PTHR11659">
    <property type="entry name" value="GLUTAMYL-TRNA GLN AMIDOTRANSFERASE SUBUNIT B MITOCHONDRIAL AND PROKARYOTIC PET112-RELATED"/>
    <property type="match status" value="1"/>
</dbReference>
<dbReference type="GO" id="GO:0070681">
    <property type="term" value="P:glutaminyl-tRNAGln biosynthesis via transamidation"/>
    <property type="evidence" value="ECO:0007669"/>
    <property type="project" value="TreeGrafter"/>
</dbReference>
<evidence type="ECO:0000256" key="6">
    <source>
        <dbReference type="ARBA" id="ARBA00022840"/>
    </source>
</evidence>
<accession>A0A9D0YPW0</accession>
<dbReference type="NCBIfam" id="TIGR00133">
    <property type="entry name" value="gatB"/>
    <property type="match status" value="1"/>
</dbReference>
<dbReference type="InterPro" id="IPR014746">
    <property type="entry name" value="Gln_synth/guanido_kin_cat_dom"/>
</dbReference>
<dbReference type="InterPro" id="IPR023168">
    <property type="entry name" value="GatB_Yqey_C_2"/>
</dbReference>
<evidence type="ECO:0000313" key="13">
    <source>
        <dbReference type="EMBL" id="HIP98727.1"/>
    </source>
</evidence>
<name>A0A9D0YPW0_AQUAO</name>
<dbReference type="InterPro" id="IPR003789">
    <property type="entry name" value="Asn/Gln_tRNA_amidoTrase-B-like"/>
</dbReference>
<dbReference type="NCBIfam" id="NF004012">
    <property type="entry name" value="PRK05477.1-2"/>
    <property type="match status" value="1"/>
</dbReference>
<dbReference type="AlphaFoldDB" id="A0A9D0YPW0"/>
<dbReference type="InterPro" id="IPR004413">
    <property type="entry name" value="GatB"/>
</dbReference>
<evidence type="ECO:0000256" key="7">
    <source>
        <dbReference type="ARBA" id="ARBA00022917"/>
    </source>
</evidence>
<evidence type="ECO:0000256" key="4">
    <source>
        <dbReference type="ARBA" id="ARBA00022598"/>
    </source>
</evidence>
<dbReference type="Pfam" id="PF02934">
    <property type="entry name" value="GatB_N"/>
    <property type="match status" value="1"/>
</dbReference>
<evidence type="ECO:0000256" key="9">
    <source>
        <dbReference type="ARBA" id="ARBA00047380"/>
    </source>
</evidence>
<reference evidence="13" key="1">
    <citation type="journal article" date="2020" name="ISME J.">
        <title>Gammaproteobacteria mediating utilization of methyl-, sulfur- and petroleum organic compounds in deep ocean hydrothermal plumes.</title>
        <authorList>
            <person name="Zhou Z."/>
            <person name="Liu Y."/>
            <person name="Pan J."/>
            <person name="Cron B.R."/>
            <person name="Toner B.M."/>
            <person name="Anantharaman K."/>
            <person name="Breier J.A."/>
            <person name="Dick G.J."/>
            <person name="Li M."/>
        </authorList>
    </citation>
    <scope>NUCLEOTIDE SEQUENCE</scope>
    <source>
        <strain evidence="13">SZUA-1501</strain>
    </source>
</reference>
<keyword evidence="5 11" id="KW-0547">Nucleotide-binding</keyword>
<evidence type="ECO:0000259" key="12">
    <source>
        <dbReference type="SMART" id="SM00845"/>
    </source>
</evidence>
<dbReference type="InterPro" id="IPR006075">
    <property type="entry name" value="Asn/Gln-tRNA_Trfase_suB/E_cat"/>
</dbReference>
<keyword evidence="7 11" id="KW-0648">Protein biosynthesis</keyword>
<dbReference type="Proteomes" id="UP000606463">
    <property type="component" value="Unassembled WGS sequence"/>
</dbReference>
<comment type="similarity">
    <text evidence="1 11">Belongs to the GatB/GatE family. GatB subfamily.</text>
</comment>
<dbReference type="HAMAP" id="MF_00121">
    <property type="entry name" value="GatB"/>
    <property type="match status" value="1"/>
</dbReference>
<organism evidence="13 14">
    <name type="scientific">Aquifex aeolicus</name>
    <dbReference type="NCBI Taxonomy" id="63363"/>
    <lineage>
        <taxon>Bacteria</taxon>
        <taxon>Pseudomonadati</taxon>
        <taxon>Aquificota</taxon>
        <taxon>Aquificia</taxon>
        <taxon>Aquificales</taxon>
        <taxon>Aquificaceae</taxon>
        <taxon>Aquifex</taxon>
    </lineage>
</organism>
<comment type="function">
    <text evidence="8 11">Allows the formation of correctly charged Asn-tRNA(Asn) or Gln-tRNA(Gln) through the transamidation of misacylated Asp-tRNA(Asn) or Glu-tRNA(Gln) in organisms which lack either or both of asparaginyl-tRNA or glutaminyl-tRNA synthetases. The reaction takes place in the presence of glutamine and ATP through an activated phospho-Asp-tRNA(Asn) or phospho-Glu-tRNA(Gln).</text>
</comment>
<dbReference type="FunFam" id="1.10.10.410:FF:000001">
    <property type="entry name" value="Aspartyl/glutamyl-tRNA(Asn/Gln) amidotransferase subunit B"/>
    <property type="match status" value="1"/>
</dbReference>
<evidence type="ECO:0000256" key="3">
    <source>
        <dbReference type="ARBA" id="ARBA00016923"/>
    </source>
</evidence>
<proteinExistence type="inferred from homology"/>
<dbReference type="GO" id="GO:0050567">
    <property type="term" value="F:glutaminyl-tRNA synthase (glutamine-hydrolyzing) activity"/>
    <property type="evidence" value="ECO:0007669"/>
    <property type="project" value="UniProtKB-UniRule"/>
</dbReference>
<dbReference type="Gene3D" id="1.10.150.380">
    <property type="entry name" value="GatB domain, N-terminal subdomain"/>
    <property type="match status" value="1"/>
</dbReference>
<evidence type="ECO:0000256" key="11">
    <source>
        <dbReference type="HAMAP-Rule" id="MF_00121"/>
    </source>
</evidence>
<feature type="domain" description="Asn/Gln amidotransferase" evidence="12">
    <location>
        <begin position="328"/>
        <end position="475"/>
    </location>
</feature>
<comment type="caution">
    <text evidence="13">The sequence shown here is derived from an EMBL/GenBank/DDBJ whole genome shotgun (WGS) entry which is preliminary data.</text>
</comment>
<dbReference type="GO" id="GO:0006412">
    <property type="term" value="P:translation"/>
    <property type="evidence" value="ECO:0007669"/>
    <property type="project" value="UniProtKB-UniRule"/>
</dbReference>
<dbReference type="NCBIfam" id="NF004015">
    <property type="entry name" value="PRK05477.1-5"/>
    <property type="match status" value="1"/>
</dbReference>
<gene>
    <name evidence="11 13" type="primary">gatB</name>
    <name evidence="13" type="ORF">EYH37_05140</name>
</gene>
<dbReference type="SUPFAM" id="SSF55931">
    <property type="entry name" value="Glutamine synthetase/guanido kinase"/>
    <property type="match status" value="1"/>
</dbReference>
<sequence>MPKSDWEAIIGLEIHVQMKTATKMFCSCKVEFGAEPNTNVCPVCLGMPGALPVINKKAVEYGIRTGLALNCKIHNLSVFARKHYFYPDLPKGYQISQYELPLATDGYLDIELSNGTAKRVRIRRLHLEEDAGKNIHEGKKTYVDLNRAGTPLMEIVTEPDINSPEEARVFLETLRNVMRYIGVSDADMEKGQLRCDINVSIRPKGSDQFGTRVEIKNVNSFRFVQKALEYEIDRQIKVKEKGGAIVQETRTFDPSTGKTYTMRTKEEAEDYRYFPDPDLLPLKVSDEWIDRVRETMPELPHQRLLRYINLGLDKKVAKPLVDYKEYGDYFDEVLKLYNDPKTVANWVLNDLLGNLRDLEIPWEKNPVTAEKLAELLKLIKEGTISVKIAKGLLKEMLQTGKSAKQLVEEKDLKQISDEGAIKPVVEEVLKENPDAVQKYKSGQTKVIGFLVGQVMRKTKGKANPQLVNKILKELLEKG</sequence>
<dbReference type="EC" id="6.3.5.-" evidence="11"/>
<keyword evidence="6 11" id="KW-0067">ATP-binding</keyword>
<dbReference type="InterPro" id="IPR042114">
    <property type="entry name" value="GatB_C_1"/>
</dbReference>
<evidence type="ECO:0000256" key="8">
    <source>
        <dbReference type="ARBA" id="ARBA00024799"/>
    </source>
</evidence>